<reference evidence="12" key="1">
    <citation type="submission" date="2023-06" db="EMBL/GenBank/DDBJ databases">
        <title>Genome-scale phylogeny and comparative genomics of the fungal order Sordariales.</title>
        <authorList>
            <consortium name="Lawrence Berkeley National Laboratory"/>
            <person name="Hensen N."/>
            <person name="Bonometti L."/>
            <person name="Westerberg I."/>
            <person name="Brannstrom I.O."/>
            <person name="Guillou S."/>
            <person name="Cros-Aarteil S."/>
            <person name="Calhoun S."/>
            <person name="Haridas S."/>
            <person name="Kuo A."/>
            <person name="Mondo S."/>
            <person name="Pangilinan J."/>
            <person name="Riley R."/>
            <person name="LaButti K."/>
            <person name="Andreopoulos B."/>
            <person name="Lipzen A."/>
            <person name="Chen C."/>
            <person name="Yanf M."/>
            <person name="Daum C."/>
            <person name="Ng V."/>
            <person name="Clum A."/>
            <person name="Steindorff A."/>
            <person name="Ohm R."/>
            <person name="Martin F."/>
            <person name="Silar P."/>
            <person name="Natvig D."/>
            <person name="Lalanne C."/>
            <person name="Gautier V."/>
            <person name="Ament-velasquez S.L."/>
            <person name="Kruys A."/>
            <person name="Hutchinson M.I."/>
            <person name="Powell A.J."/>
            <person name="Barry K."/>
            <person name="Miller A.N."/>
            <person name="Grigoriev I.V."/>
            <person name="Debuchy R."/>
            <person name="Gladieux P."/>
            <person name="Thoren M.H."/>
            <person name="Johannesson H."/>
        </authorList>
    </citation>
    <scope>NUCLEOTIDE SEQUENCE</scope>
    <source>
        <strain evidence="12">SMH3391-2</strain>
    </source>
</reference>
<dbReference type="EMBL" id="JAULSR010000007">
    <property type="protein sequence ID" value="KAK0615232.1"/>
    <property type="molecule type" value="Genomic_DNA"/>
</dbReference>
<dbReference type="GO" id="GO:0016491">
    <property type="term" value="F:oxidoreductase activity"/>
    <property type="evidence" value="ECO:0007669"/>
    <property type="project" value="UniProtKB-KW"/>
</dbReference>
<comment type="subcellular location">
    <subcellularLocation>
        <location evidence="1">Membrane</location>
        <topology evidence="1">Single-pass membrane protein</topology>
    </subcellularLocation>
</comment>
<keyword evidence="3 11" id="KW-0812">Transmembrane</keyword>
<keyword evidence="13" id="KW-1185">Reference proteome</keyword>
<evidence type="ECO:0000256" key="6">
    <source>
        <dbReference type="ARBA" id="ARBA00023026"/>
    </source>
</evidence>
<evidence type="ECO:0000256" key="5">
    <source>
        <dbReference type="ARBA" id="ARBA00023002"/>
    </source>
</evidence>
<feature type="region of interest" description="Disordered" evidence="10">
    <location>
        <begin position="1"/>
        <end position="21"/>
    </location>
</feature>
<evidence type="ECO:0000313" key="13">
    <source>
        <dbReference type="Proteomes" id="UP001174934"/>
    </source>
</evidence>
<sequence>MDHYRDDQSSRTLGSISDSGMAEEEKEQLLELNPRLLEAAAASRNTWLKLRALCSPCAVFLLAVSNIFLLAAFFAVIVERHQHANDMAPMHTSHLSWQPPEHYRTEIFRFNPVFGAEPSDAVDAAWTSLIPRFVNIENGTSLPDLPRLDSSPTEHHAMISMFHQLHCLYMTRTGYFAAKAGNLDDVNVNHLTHCWDYLRQGIMCSADTSLEWIQYPRESGSTGWGYQHTCKDFGAIFSWAEENRMTDRKVIH</sequence>
<feature type="transmembrane region" description="Helical" evidence="11">
    <location>
        <begin position="53"/>
        <end position="78"/>
    </location>
</feature>
<evidence type="ECO:0000256" key="9">
    <source>
        <dbReference type="ARBA" id="ARBA00035112"/>
    </source>
</evidence>
<keyword evidence="7 11" id="KW-0472">Membrane</keyword>
<comment type="caution">
    <text evidence="12">The sequence shown here is derived from an EMBL/GenBank/DDBJ whole genome shotgun (WGS) entry which is preliminary data.</text>
</comment>
<evidence type="ECO:0000256" key="1">
    <source>
        <dbReference type="ARBA" id="ARBA00004167"/>
    </source>
</evidence>
<comment type="similarity">
    <text evidence="9">Belongs to the ustYa family.</text>
</comment>
<evidence type="ECO:0000256" key="2">
    <source>
        <dbReference type="ARBA" id="ARBA00004685"/>
    </source>
</evidence>
<evidence type="ECO:0000256" key="10">
    <source>
        <dbReference type="SAM" id="MobiDB-lite"/>
    </source>
</evidence>
<accession>A0AA40BVK6</accession>
<keyword evidence="4 11" id="KW-1133">Transmembrane helix</keyword>
<keyword evidence="8" id="KW-0325">Glycoprotein</keyword>
<protein>
    <recommendedName>
        <fullName evidence="14">Oxidase ustYa</fullName>
    </recommendedName>
</protein>
<evidence type="ECO:0000256" key="4">
    <source>
        <dbReference type="ARBA" id="ARBA00022989"/>
    </source>
</evidence>
<evidence type="ECO:0000256" key="7">
    <source>
        <dbReference type="ARBA" id="ARBA00023136"/>
    </source>
</evidence>
<evidence type="ECO:0000256" key="11">
    <source>
        <dbReference type="SAM" id="Phobius"/>
    </source>
</evidence>
<keyword evidence="6" id="KW-0843">Virulence</keyword>
<dbReference type="InterPro" id="IPR021765">
    <property type="entry name" value="UstYa-like"/>
</dbReference>
<evidence type="ECO:0000256" key="3">
    <source>
        <dbReference type="ARBA" id="ARBA00022692"/>
    </source>
</evidence>
<organism evidence="12 13">
    <name type="scientific">Bombardia bombarda</name>
    <dbReference type="NCBI Taxonomy" id="252184"/>
    <lineage>
        <taxon>Eukaryota</taxon>
        <taxon>Fungi</taxon>
        <taxon>Dikarya</taxon>
        <taxon>Ascomycota</taxon>
        <taxon>Pezizomycotina</taxon>
        <taxon>Sordariomycetes</taxon>
        <taxon>Sordariomycetidae</taxon>
        <taxon>Sordariales</taxon>
        <taxon>Lasiosphaeriaceae</taxon>
        <taxon>Bombardia</taxon>
    </lineage>
</organism>
<comment type="pathway">
    <text evidence="2">Mycotoxin biosynthesis.</text>
</comment>
<evidence type="ECO:0000313" key="12">
    <source>
        <dbReference type="EMBL" id="KAK0615232.1"/>
    </source>
</evidence>
<name>A0AA40BVK6_9PEZI</name>
<dbReference type="GO" id="GO:0016020">
    <property type="term" value="C:membrane"/>
    <property type="evidence" value="ECO:0007669"/>
    <property type="project" value="UniProtKB-SubCell"/>
</dbReference>
<dbReference type="Pfam" id="PF11807">
    <property type="entry name" value="UstYa"/>
    <property type="match status" value="1"/>
</dbReference>
<proteinExistence type="inferred from homology"/>
<dbReference type="PANTHER" id="PTHR33365">
    <property type="entry name" value="YALI0B05434P"/>
    <property type="match status" value="1"/>
</dbReference>
<evidence type="ECO:0008006" key="14">
    <source>
        <dbReference type="Google" id="ProtNLM"/>
    </source>
</evidence>
<keyword evidence="5" id="KW-0560">Oxidoreductase</keyword>
<dbReference type="GO" id="GO:0043386">
    <property type="term" value="P:mycotoxin biosynthetic process"/>
    <property type="evidence" value="ECO:0007669"/>
    <property type="project" value="InterPro"/>
</dbReference>
<gene>
    <name evidence="12" type="ORF">B0T17DRAFT_646931</name>
</gene>
<evidence type="ECO:0000256" key="8">
    <source>
        <dbReference type="ARBA" id="ARBA00023180"/>
    </source>
</evidence>
<dbReference type="Proteomes" id="UP001174934">
    <property type="component" value="Unassembled WGS sequence"/>
</dbReference>
<dbReference type="PANTHER" id="PTHR33365:SF11">
    <property type="entry name" value="TAT PATHWAY SIGNAL SEQUENCE"/>
    <property type="match status" value="1"/>
</dbReference>
<dbReference type="AlphaFoldDB" id="A0AA40BVK6"/>